<proteinExistence type="predicted"/>
<organism evidence="2 3">
    <name type="scientific">Pleurodeles waltl</name>
    <name type="common">Iberian ribbed newt</name>
    <dbReference type="NCBI Taxonomy" id="8319"/>
    <lineage>
        <taxon>Eukaryota</taxon>
        <taxon>Metazoa</taxon>
        <taxon>Chordata</taxon>
        <taxon>Craniata</taxon>
        <taxon>Vertebrata</taxon>
        <taxon>Euteleostomi</taxon>
        <taxon>Amphibia</taxon>
        <taxon>Batrachia</taxon>
        <taxon>Caudata</taxon>
        <taxon>Salamandroidea</taxon>
        <taxon>Salamandridae</taxon>
        <taxon>Pleurodelinae</taxon>
        <taxon>Pleurodeles</taxon>
    </lineage>
</organism>
<evidence type="ECO:0000256" key="1">
    <source>
        <dbReference type="SAM" id="MobiDB-lite"/>
    </source>
</evidence>
<feature type="region of interest" description="Disordered" evidence="1">
    <location>
        <begin position="42"/>
        <end position="95"/>
    </location>
</feature>
<evidence type="ECO:0000313" key="2">
    <source>
        <dbReference type="EMBL" id="KAJ1122923.1"/>
    </source>
</evidence>
<protein>
    <submittedName>
        <fullName evidence="2">Uncharacterized protein</fullName>
    </submittedName>
</protein>
<dbReference type="EMBL" id="JANPWB010000011">
    <property type="protein sequence ID" value="KAJ1122923.1"/>
    <property type="molecule type" value="Genomic_DNA"/>
</dbReference>
<accession>A0AAV7PB32</accession>
<comment type="caution">
    <text evidence="2">The sequence shown here is derived from an EMBL/GenBank/DDBJ whole genome shotgun (WGS) entry which is preliminary data.</text>
</comment>
<name>A0AAV7PB32_PLEWA</name>
<keyword evidence="3" id="KW-1185">Reference proteome</keyword>
<evidence type="ECO:0000313" key="3">
    <source>
        <dbReference type="Proteomes" id="UP001066276"/>
    </source>
</evidence>
<reference evidence="2" key="1">
    <citation type="journal article" date="2022" name="bioRxiv">
        <title>Sequencing and chromosome-scale assembly of the giantPleurodeles waltlgenome.</title>
        <authorList>
            <person name="Brown T."/>
            <person name="Elewa A."/>
            <person name="Iarovenko S."/>
            <person name="Subramanian E."/>
            <person name="Araus A.J."/>
            <person name="Petzold A."/>
            <person name="Susuki M."/>
            <person name="Suzuki K.-i.T."/>
            <person name="Hayashi T."/>
            <person name="Toyoda A."/>
            <person name="Oliveira C."/>
            <person name="Osipova E."/>
            <person name="Leigh N.D."/>
            <person name="Simon A."/>
            <person name="Yun M.H."/>
        </authorList>
    </citation>
    <scope>NUCLEOTIDE SEQUENCE</scope>
    <source>
        <strain evidence="2">20211129_DDA</strain>
        <tissue evidence="2">Liver</tissue>
    </source>
</reference>
<sequence length="95" mass="11087">MDQQGLNEHQDEMEELFRKLRMAAEKHGKDKQWLRHKLEEELQKECGDQQDEAPADTMADGNLSPTNTEERLRPRRHQRQPAEPARNGGFHGQSL</sequence>
<dbReference type="AlphaFoldDB" id="A0AAV7PB32"/>
<gene>
    <name evidence="2" type="ORF">NDU88_001396</name>
</gene>
<dbReference type="Proteomes" id="UP001066276">
    <property type="component" value="Chromosome 7"/>
</dbReference>